<keyword evidence="5" id="KW-1185">Reference proteome</keyword>
<dbReference type="CDD" id="cd13585">
    <property type="entry name" value="PBP2_TMBP_like"/>
    <property type="match status" value="1"/>
</dbReference>
<dbReference type="OrthoDB" id="9804061at2"/>
<feature type="signal peptide" evidence="3">
    <location>
        <begin position="1"/>
        <end position="26"/>
    </location>
</feature>
<dbReference type="InterPro" id="IPR050490">
    <property type="entry name" value="Bact_solute-bd_prot1"/>
</dbReference>
<dbReference type="EMBL" id="FLOB01000005">
    <property type="protein sequence ID" value="SBS32375.1"/>
    <property type="molecule type" value="Genomic_DNA"/>
</dbReference>
<dbReference type="PANTHER" id="PTHR43649:SF12">
    <property type="entry name" value="DIACETYLCHITOBIOSE BINDING PROTEIN DASA"/>
    <property type="match status" value="1"/>
</dbReference>
<reference evidence="4 5" key="1">
    <citation type="submission" date="2016-06" db="EMBL/GenBank/DDBJ databases">
        <authorList>
            <person name="Kjaerup R.B."/>
            <person name="Dalgaard T.S."/>
            <person name="Juul-Madsen H.R."/>
        </authorList>
    </citation>
    <scope>NUCLEOTIDE SEQUENCE [LARGE SCALE GENOMIC DNA]</scope>
    <source>
        <strain evidence="4 5">CECT 8886</strain>
    </source>
</reference>
<organism evidence="4 5">
    <name type="scientific">Marinomonas spartinae</name>
    <dbReference type="NCBI Taxonomy" id="1792290"/>
    <lineage>
        <taxon>Bacteria</taxon>
        <taxon>Pseudomonadati</taxon>
        <taxon>Pseudomonadota</taxon>
        <taxon>Gammaproteobacteria</taxon>
        <taxon>Oceanospirillales</taxon>
        <taxon>Oceanospirillaceae</taxon>
        <taxon>Marinomonas</taxon>
    </lineage>
</organism>
<dbReference type="SUPFAM" id="SSF53850">
    <property type="entry name" value="Periplasmic binding protein-like II"/>
    <property type="match status" value="1"/>
</dbReference>
<evidence type="ECO:0000256" key="3">
    <source>
        <dbReference type="SAM" id="SignalP"/>
    </source>
</evidence>
<proteinExistence type="inferred from homology"/>
<protein>
    <submittedName>
        <fullName evidence="4">Maltose ABC transporter periplasmic protein</fullName>
    </submittedName>
</protein>
<name>A0A1A8TIR2_9GAMM</name>
<sequence length="439" mass="48624">MKNFAKAALVIGTSCAATMLTTDAIADTVLTVATVNNGQMIQMQKLTPEFEKANPGIKIKWVTLPETQLRQNLTQDIANKSGLYDIMTIGMYNTPIWAKRGWLSPINTSGKYDVKDLIPSIRQGLSYKDKLYGAPFYGESSMVMYRKDLVEKAGMKITDRDKWTHIEKVAKAINDPKKGIYGICLRGKAGWGANTALVTTIVNAFGGRWFDMKWHPQIDSPEWKKAVTFYVNMLRKYGPPGATSDNFNQDLALFEQGKCGIWVDATIAASFVSNPKESKVADKVAFAQAPYEVTKKGSNWLWSWALAIPVTSKHQADAQKFVRWATSKGYIKLVAKHYGWASVPTGTRESTYANPNFQKAAIFAKAEFTAIKSANPEDSTLKPVPYKGIQFVSIPEFQSIGTITGQMISTALAGKMSVDQALENAQKIAERQMRAAGYY</sequence>
<accession>A0A1A8TIR2</accession>
<evidence type="ECO:0000313" key="4">
    <source>
        <dbReference type="EMBL" id="SBS32375.1"/>
    </source>
</evidence>
<dbReference type="RefSeq" id="WP_067016703.1">
    <property type="nucleotide sequence ID" value="NZ_FLOB01000005.1"/>
</dbReference>
<dbReference type="Proteomes" id="UP000092544">
    <property type="component" value="Unassembled WGS sequence"/>
</dbReference>
<evidence type="ECO:0000256" key="2">
    <source>
        <dbReference type="ARBA" id="ARBA00008520"/>
    </source>
</evidence>
<feature type="chain" id="PRO_5008379072" evidence="3">
    <location>
        <begin position="27"/>
        <end position="439"/>
    </location>
</feature>
<evidence type="ECO:0000256" key="1">
    <source>
        <dbReference type="ARBA" id="ARBA00004418"/>
    </source>
</evidence>
<dbReference type="Gene3D" id="3.40.190.10">
    <property type="entry name" value="Periplasmic binding protein-like II"/>
    <property type="match status" value="2"/>
</dbReference>
<dbReference type="Pfam" id="PF01547">
    <property type="entry name" value="SBP_bac_1"/>
    <property type="match status" value="1"/>
</dbReference>
<dbReference type="STRING" id="1792290.MSP8886_02406"/>
<comment type="similarity">
    <text evidence="2">Belongs to the bacterial solute-binding protein 1 family.</text>
</comment>
<comment type="subcellular location">
    <subcellularLocation>
        <location evidence="1">Periplasm</location>
    </subcellularLocation>
</comment>
<gene>
    <name evidence="4" type="ORF">MSP8886_02406</name>
</gene>
<dbReference type="AlphaFoldDB" id="A0A1A8TIR2"/>
<evidence type="ECO:0000313" key="5">
    <source>
        <dbReference type="Proteomes" id="UP000092544"/>
    </source>
</evidence>
<dbReference type="GO" id="GO:0042597">
    <property type="term" value="C:periplasmic space"/>
    <property type="evidence" value="ECO:0007669"/>
    <property type="project" value="UniProtKB-SubCell"/>
</dbReference>
<dbReference type="InterPro" id="IPR006059">
    <property type="entry name" value="SBP"/>
</dbReference>
<dbReference type="PANTHER" id="PTHR43649">
    <property type="entry name" value="ARABINOSE-BINDING PROTEIN-RELATED"/>
    <property type="match status" value="1"/>
</dbReference>
<keyword evidence="3" id="KW-0732">Signal</keyword>